<reference evidence="2" key="1">
    <citation type="submission" date="2022-12" db="EMBL/GenBank/DDBJ databases">
        <authorList>
            <person name="Webb A."/>
        </authorList>
    </citation>
    <scope>NUCLEOTIDE SEQUENCE</scope>
    <source>
        <strain evidence="2">Hp1</strain>
    </source>
</reference>
<accession>A0AAV0SYI0</accession>
<dbReference type="AlphaFoldDB" id="A0AAV0SYI0"/>
<feature type="compositionally biased region" description="Basic and acidic residues" evidence="1">
    <location>
        <begin position="113"/>
        <end position="122"/>
    </location>
</feature>
<keyword evidence="3" id="KW-1185">Reference proteome</keyword>
<organism evidence="2 3">
    <name type="scientific">Hyaloperonospora brassicae</name>
    <name type="common">Brassica downy mildew</name>
    <name type="synonym">Peronospora brassicae</name>
    <dbReference type="NCBI Taxonomy" id="162125"/>
    <lineage>
        <taxon>Eukaryota</taxon>
        <taxon>Sar</taxon>
        <taxon>Stramenopiles</taxon>
        <taxon>Oomycota</taxon>
        <taxon>Peronosporomycetes</taxon>
        <taxon>Peronosporales</taxon>
        <taxon>Peronosporaceae</taxon>
        <taxon>Hyaloperonospora</taxon>
    </lineage>
</organism>
<dbReference type="Proteomes" id="UP001162031">
    <property type="component" value="Unassembled WGS sequence"/>
</dbReference>
<evidence type="ECO:0000313" key="2">
    <source>
        <dbReference type="EMBL" id="CAI5710922.1"/>
    </source>
</evidence>
<feature type="compositionally biased region" description="Basic residues" evidence="1">
    <location>
        <begin position="88"/>
        <end position="99"/>
    </location>
</feature>
<evidence type="ECO:0000256" key="1">
    <source>
        <dbReference type="SAM" id="MobiDB-lite"/>
    </source>
</evidence>
<proteinExistence type="predicted"/>
<protein>
    <submittedName>
        <fullName evidence="2">Uncharacterized protein</fullName>
    </submittedName>
</protein>
<comment type="caution">
    <text evidence="2">The sequence shown here is derived from an EMBL/GenBank/DDBJ whole genome shotgun (WGS) entry which is preliminary data.</text>
</comment>
<dbReference type="EMBL" id="CANTFL010000076">
    <property type="protein sequence ID" value="CAI5710922.1"/>
    <property type="molecule type" value="Genomic_DNA"/>
</dbReference>
<evidence type="ECO:0000313" key="3">
    <source>
        <dbReference type="Proteomes" id="UP001162031"/>
    </source>
</evidence>
<sequence length="188" mass="21487">MATRTTKRLRGPEDETLRDEEHHLLCVDPSLMTERQQLAFLLRTTAHEASDTLQQCNREPQDVAVASLQTAKKHRRRQQRTASGRPCPRTKGKEYKKRPRAVDWKRQGTARQDASRYEEKVEVSGSEDDVSRLKATSRPCGDSEPRCALCCDYDTAHEASYSDVLFLCPACDQKYPTQWALGRRACMT</sequence>
<name>A0AAV0SYI0_HYABA</name>
<gene>
    <name evidence="2" type="ORF">HBR001_LOCUS557</name>
</gene>
<feature type="region of interest" description="Disordered" evidence="1">
    <location>
        <begin position="69"/>
        <end position="123"/>
    </location>
</feature>